<sequence length="80" mass="9163">MGVCPVCNGLKKVDVNCENCTNLMEEKGRYMDYFDDYSPYMPIDQMKLEDGIPDDYKNRQCPHLYRCPACGTDSVILIGE</sequence>
<proteinExistence type="predicted"/>
<evidence type="ECO:0000313" key="2">
    <source>
        <dbReference type="Proteomes" id="UP000257144"/>
    </source>
</evidence>
<dbReference type="Proteomes" id="UP000257144">
    <property type="component" value="Unassembled WGS sequence"/>
</dbReference>
<dbReference type="OrthoDB" id="1683552at2"/>
<comment type="caution">
    <text evidence="1">The sequence shown here is derived from an EMBL/GenBank/DDBJ whole genome shotgun (WGS) entry which is preliminary data.</text>
</comment>
<keyword evidence="2" id="KW-1185">Reference proteome</keyword>
<evidence type="ECO:0000313" key="1">
    <source>
        <dbReference type="EMBL" id="RDU35325.1"/>
    </source>
</evidence>
<accession>A0A3D8GLH9</accession>
<protein>
    <submittedName>
        <fullName evidence="1">Uncharacterized protein</fullName>
    </submittedName>
</protein>
<name>A0A3D8GLH9_9BACI</name>
<organism evidence="1 2">
    <name type="scientific">Neobacillus piezotolerans</name>
    <dbReference type="NCBI Taxonomy" id="2259171"/>
    <lineage>
        <taxon>Bacteria</taxon>
        <taxon>Bacillati</taxon>
        <taxon>Bacillota</taxon>
        <taxon>Bacilli</taxon>
        <taxon>Bacillales</taxon>
        <taxon>Bacillaceae</taxon>
        <taxon>Neobacillus</taxon>
    </lineage>
</organism>
<gene>
    <name evidence="1" type="ORF">DRW41_18765</name>
</gene>
<dbReference type="EMBL" id="QNQT01000011">
    <property type="protein sequence ID" value="RDU35325.1"/>
    <property type="molecule type" value="Genomic_DNA"/>
</dbReference>
<dbReference type="RefSeq" id="WP_115453563.1">
    <property type="nucleotide sequence ID" value="NZ_QNQT01000011.1"/>
</dbReference>
<reference evidence="1 2" key="1">
    <citation type="submission" date="2018-07" db="EMBL/GenBank/DDBJ databases">
        <title>Bacillus sp. YLB-04 draft genome sequence.</title>
        <authorList>
            <person name="Yu L."/>
            <person name="Tang X."/>
        </authorList>
    </citation>
    <scope>NUCLEOTIDE SEQUENCE [LARGE SCALE GENOMIC DNA]</scope>
    <source>
        <strain evidence="1 2">YLB-04</strain>
    </source>
</reference>
<dbReference type="AlphaFoldDB" id="A0A3D8GLH9"/>